<keyword evidence="5 6" id="KW-0472">Membrane</keyword>
<dbReference type="AlphaFoldDB" id="A0A182LYK8"/>
<feature type="transmembrane region" description="Helical" evidence="6">
    <location>
        <begin position="132"/>
        <end position="149"/>
    </location>
</feature>
<accession>A0A182LYK8</accession>
<evidence type="ECO:0000256" key="2">
    <source>
        <dbReference type="ARBA" id="ARBA00022475"/>
    </source>
</evidence>
<keyword evidence="2" id="KW-1003">Cell membrane</keyword>
<dbReference type="InterPro" id="IPR013604">
    <property type="entry name" value="7TM_chemorcpt"/>
</dbReference>
<dbReference type="EMBL" id="AXCM01022244">
    <property type="status" value="NOT_ANNOTATED_CDS"/>
    <property type="molecule type" value="Genomic_DNA"/>
</dbReference>
<evidence type="ECO:0000313" key="8">
    <source>
        <dbReference type="Proteomes" id="UP000075883"/>
    </source>
</evidence>
<dbReference type="GO" id="GO:0050909">
    <property type="term" value="P:sensory perception of taste"/>
    <property type="evidence" value="ECO:0007669"/>
    <property type="project" value="InterPro"/>
</dbReference>
<evidence type="ECO:0000313" key="7">
    <source>
        <dbReference type="EnsemblMetazoa" id="ACUA005086-PA"/>
    </source>
</evidence>
<organism evidence="7 8">
    <name type="scientific">Anopheles culicifacies</name>
    <dbReference type="NCBI Taxonomy" id="139723"/>
    <lineage>
        <taxon>Eukaryota</taxon>
        <taxon>Metazoa</taxon>
        <taxon>Ecdysozoa</taxon>
        <taxon>Arthropoda</taxon>
        <taxon>Hexapoda</taxon>
        <taxon>Insecta</taxon>
        <taxon>Pterygota</taxon>
        <taxon>Neoptera</taxon>
        <taxon>Endopterygota</taxon>
        <taxon>Diptera</taxon>
        <taxon>Nematocera</taxon>
        <taxon>Culicoidea</taxon>
        <taxon>Culicidae</taxon>
        <taxon>Anophelinae</taxon>
        <taxon>Anopheles</taxon>
        <taxon>culicifacies species complex</taxon>
    </lineage>
</organism>
<protein>
    <recommendedName>
        <fullName evidence="9">Gustatory receptor</fullName>
    </recommendedName>
</protein>
<evidence type="ECO:0000256" key="5">
    <source>
        <dbReference type="ARBA" id="ARBA00023136"/>
    </source>
</evidence>
<comment type="subcellular location">
    <subcellularLocation>
        <location evidence="1">Cell membrane</location>
        <topology evidence="1">Multi-pass membrane protein</topology>
    </subcellularLocation>
</comment>
<dbReference type="Proteomes" id="UP000075883">
    <property type="component" value="Unassembled WGS sequence"/>
</dbReference>
<evidence type="ECO:0000256" key="1">
    <source>
        <dbReference type="ARBA" id="ARBA00004651"/>
    </source>
</evidence>
<name>A0A182LYK8_9DIPT</name>
<evidence type="ECO:0000256" key="4">
    <source>
        <dbReference type="ARBA" id="ARBA00022989"/>
    </source>
</evidence>
<keyword evidence="3 6" id="KW-0812">Transmembrane</keyword>
<proteinExistence type="predicted"/>
<dbReference type="STRING" id="139723.A0A182LYK8"/>
<dbReference type="Pfam" id="PF08395">
    <property type="entry name" value="7tm_7"/>
    <property type="match status" value="1"/>
</dbReference>
<feature type="transmembrane region" description="Helical" evidence="6">
    <location>
        <begin position="39"/>
        <end position="59"/>
    </location>
</feature>
<evidence type="ECO:0000256" key="3">
    <source>
        <dbReference type="ARBA" id="ARBA00022692"/>
    </source>
</evidence>
<dbReference type="GO" id="GO:0005886">
    <property type="term" value="C:plasma membrane"/>
    <property type="evidence" value="ECO:0007669"/>
    <property type="project" value="UniProtKB-SubCell"/>
</dbReference>
<reference evidence="7" key="2">
    <citation type="submission" date="2020-05" db="UniProtKB">
        <authorList>
            <consortium name="EnsemblMetazoa"/>
        </authorList>
    </citation>
    <scope>IDENTIFICATION</scope>
    <source>
        <strain evidence="7">A-37</strain>
    </source>
</reference>
<feature type="transmembrane region" description="Helical" evidence="6">
    <location>
        <begin position="79"/>
        <end position="99"/>
    </location>
</feature>
<dbReference type="VEuPathDB" id="VectorBase:ACUA005086"/>
<dbReference type="EnsemblMetazoa" id="ACUA005086-RA">
    <property type="protein sequence ID" value="ACUA005086-PA"/>
    <property type="gene ID" value="ACUA005086"/>
</dbReference>
<sequence length="207" mass="24386">MPAEPLNVYSSIEVLYWILRLFGYAPYRLGVKEKQPPVWWTKLYSVCYMLTYTLAYAKFMSELKHNGVSASIIEGKGERMYFTFNYITTTYGIVNGYFVREKIEKVLNKLHTVDRKTGRWKRIVDHRRLQRQIWAGVYLIAIVVPTYIYGTVITCQIHHNSCSIQLSSVFIYALFVNSYALMMVQCIAFVETIRTRYKLLNSCFRYV</sequence>
<reference evidence="8" key="1">
    <citation type="submission" date="2013-09" db="EMBL/GenBank/DDBJ databases">
        <title>The Genome Sequence of Anopheles culicifacies species A.</title>
        <authorList>
            <consortium name="The Broad Institute Genomics Platform"/>
            <person name="Neafsey D.E."/>
            <person name="Besansky N."/>
            <person name="Howell P."/>
            <person name="Walton C."/>
            <person name="Young S.K."/>
            <person name="Zeng Q."/>
            <person name="Gargeya S."/>
            <person name="Fitzgerald M."/>
            <person name="Haas B."/>
            <person name="Abouelleil A."/>
            <person name="Allen A.W."/>
            <person name="Alvarado L."/>
            <person name="Arachchi H.M."/>
            <person name="Berlin A.M."/>
            <person name="Chapman S.B."/>
            <person name="Gainer-Dewar J."/>
            <person name="Goldberg J."/>
            <person name="Griggs A."/>
            <person name="Gujja S."/>
            <person name="Hansen M."/>
            <person name="Howarth C."/>
            <person name="Imamovic A."/>
            <person name="Ireland A."/>
            <person name="Larimer J."/>
            <person name="McCowan C."/>
            <person name="Murphy C."/>
            <person name="Pearson M."/>
            <person name="Poon T.W."/>
            <person name="Priest M."/>
            <person name="Roberts A."/>
            <person name="Saif S."/>
            <person name="Shea T."/>
            <person name="Sisk P."/>
            <person name="Sykes S."/>
            <person name="Wortman J."/>
            <person name="Nusbaum C."/>
            <person name="Birren B."/>
        </authorList>
    </citation>
    <scope>NUCLEOTIDE SEQUENCE [LARGE SCALE GENOMIC DNA]</scope>
    <source>
        <strain evidence="8">A-37</strain>
    </source>
</reference>
<evidence type="ECO:0008006" key="9">
    <source>
        <dbReference type="Google" id="ProtNLM"/>
    </source>
</evidence>
<keyword evidence="8" id="KW-1185">Reference proteome</keyword>
<keyword evidence="4 6" id="KW-1133">Transmembrane helix</keyword>
<feature type="transmembrane region" description="Helical" evidence="6">
    <location>
        <begin position="169"/>
        <end position="190"/>
    </location>
</feature>
<evidence type="ECO:0000256" key="6">
    <source>
        <dbReference type="SAM" id="Phobius"/>
    </source>
</evidence>